<feature type="transmembrane region" description="Helical" evidence="2">
    <location>
        <begin position="173"/>
        <end position="198"/>
    </location>
</feature>
<feature type="region of interest" description="Disordered" evidence="1">
    <location>
        <begin position="332"/>
        <end position="435"/>
    </location>
</feature>
<dbReference type="EMBL" id="VFLP01000090">
    <property type="protein sequence ID" value="TRX88375.1"/>
    <property type="molecule type" value="Genomic_DNA"/>
</dbReference>
<feature type="compositionally biased region" description="Polar residues" evidence="1">
    <location>
        <begin position="365"/>
        <end position="377"/>
    </location>
</feature>
<evidence type="ECO:0000313" key="3">
    <source>
        <dbReference type="EMBL" id="TRX88375.1"/>
    </source>
</evidence>
<comment type="caution">
    <text evidence="3">The sequence shown here is derived from an EMBL/GenBank/DDBJ whole genome shotgun (WGS) entry which is preliminary data.</text>
</comment>
<feature type="compositionally biased region" description="Polar residues" evidence="1">
    <location>
        <begin position="425"/>
        <end position="435"/>
    </location>
</feature>
<dbReference type="OrthoDB" id="5287295at2759"/>
<name>A0A553HK96_9PEZI</name>
<keyword evidence="2" id="KW-1133">Transmembrane helix</keyword>
<keyword evidence="2" id="KW-0472">Membrane</keyword>
<sequence length="435" mass="48819">MLAPEYSKHLEYAFCYPVKQKLMLALTTPFVFLAKSEALALHVALFSYATLVSTSGSIAQQLHTIVVWEDVKTEQFYYVHDNLGSPELAIAGPSYGLDLVLFYIQPAYWVNYKTKKINRAFALAFAIFKPSESIQHHCIRRRRGIISKVVAFVLPAVFISFLQIPAVRNSTPAFITLADISLAASLSLGSILVIVILAKYIQTRRKIHRWTVRFPLPRDPNDNGEEEQESLYDGWLIVRFAIALLFIEAFQILTILSEVAQTNNNKKEALPAEPDISAAHAKVDFVEFIPGVSAGLLVFLVFGTTRTCQRTIFSLLIPRRFRAETTLVDNRTSTPRFDHQSSTFLTSPSLESSSRPTPELIPSQLGEQTPRSRSSYSELERTRSQSFESRATDEIENQEVDNTSTCSRYSSDANNNDCRGKVQEEQSSTSTRVGG</sequence>
<feature type="transmembrane region" description="Helical" evidence="2">
    <location>
        <begin position="236"/>
        <end position="256"/>
    </location>
</feature>
<reference evidence="4" key="1">
    <citation type="submission" date="2019-06" db="EMBL/GenBank/DDBJ databases">
        <title>Draft genome sequence of the griseofulvin-producing fungus Xylaria cubensis strain G536.</title>
        <authorList>
            <person name="Mead M.E."/>
            <person name="Raja H.A."/>
            <person name="Steenwyk J.L."/>
            <person name="Knowles S.L."/>
            <person name="Oberlies N.H."/>
            <person name="Rokas A."/>
        </authorList>
    </citation>
    <scope>NUCLEOTIDE SEQUENCE [LARGE SCALE GENOMIC DNA]</scope>
    <source>
        <strain evidence="4">G536</strain>
    </source>
</reference>
<protein>
    <submittedName>
        <fullName evidence="3">Uncharacterized protein</fullName>
    </submittedName>
</protein>
<dbReference type="Proteomes" id="UP000319160">
    <property type="component" value="Unassembled WGS sequence"/>
</dbReference>
<gene>
    <name evidence="3" type="ORF">FHL15_010751</name>
</gene>
<feature type="compositionally biased region" description="Polar residues" evidence="1">
    <location>
        <begin position="400"/>
        <end position="417"/>
    </location>
</feature>
<dbReference type="AlphaFoldDB" id="A0A553HK96"/>
<feature type="transmembrane region" description="Helical" evidence="2">
    <location>
        <begin position="149"/>
        <end position="167"/>
    </location>
</feature>
<proteinExistence type="predicted"/>
<accession>A0A553HK96</accession>
<keyword evidence="2" id="KW-0812">Transmembrane</keyword>
<organism evidence="3 4">
    <name type="scientific">Xylaria flabelliformis</name>
    <dbReference type="NCBI Taxonomy" id="2512241"/>
    <lineage>
        <taxon>Eukaryota</taxon>
        <taxon>Fungi</taxon>
        <taxon>Dikarya</taxon>
        <taxon>Ascomycota</taxon>
        <taxon>Pezizomycotina</taxon>
        <taxon>Sordariomycetes</taxon>
        <taxon>Xylariomycetidae</taxon>
        <taxon>Xylariales</taxon>
        <taxon>Xylariaceae</taxon>
        <taxon>Xylaria</taxon>
    </lineage>
</organism>
<evidence type="ECO:0000256" key="2">
    <source>
        <dbReference type="SAM" id="Phobius"/>
    </source>
</evidence>
<feature type="compositionally biased region" description="Polar residues" evidence="1">
    <location>
        <begin position="332"/>
        <end position="356"/>
    </location>
</feature>
<evidence type="ECO:0000313" key="4">
    <source>
        <dbReference type="Proteomes" id="UP000319160"/>
    </source>
</evidence>
<evidence type="ECO:0000256" key="1">
    <source>
        <dbReference type="SAM" id="MobiDB-lite"/>
    </source>
</evidence>
<keyword evidence="4" id="KW-1185">Reference proteome</keyword>